<proteinExistence type="predicted"/>
<gene>
    <name evidence="1" type="ORF">BCON_0086g00340</name>
</gene>
<name>A0A4Z1I2Q6_9HELO</name>
<sequence>MLSLPATRGSLTLKASKHVVFLVAEVETKEARAQGNERLDSKLSQDYLPLLAHESRKDEVSLEFCQLKG</sequence>
<comment type="caution">
    <text evidence="1">The sequence shown here is derived from an EMBL/GenBank/DDBJ whole genome shotgun (WGS) entry which is preliminary data.</text>
</comment>
<dbReference type="Proteomes" id="UP000297527">
    <property type="component" value="Unassembled WGS sequence"/>
</dbReference>
<evidence type="ECO:0000313" key="1">
    <source>
        <dbReference type="EMBL" id="TGO55831.1"/>
    </source>
</evidence>
<accession>A0A4Z1I2Q6</accession>
<dbReference type="EMBL" id="PQXN01000086">
    <property type="protein sequence ID" value="TGO55831.1"/>
    <property type="molecule type" value="Genomic_DNA"/>
</dbReference>
<organism evidence="1 2">
    <name type="scientific">Botryotinia convoluta</name>
    <dbReference type="NCBI Taxonomy" id="54673"/>
    <lineage>
        <taxon>Eukaryota</taxon>
        <taxon>Fungi</taxon>
        <taxon>Dikarya</taxon>
        <taxon>Ascomycota</taxon>
        <taxon>Pezizomycotina</taxon>
        <taxon>Leotiomycetes</taxon>
        <taxon>Helotiales</taxon>
        <taxon>Sclerotiniaceae</taxon>
        <taxon>Botryotinia</taxon>
    </lineage>
</organism>
<protein>
    <submittedName>
        <fullName evidence="1">Uncharacterized protein</fullName>
    </submittedName>
</protein>
<evidence type="ECO:0000313" key="2">
    <source>
        <dbReference type="Proteomes" id="UP000297527"/>
    </source>
</evidence>
<dbReference type="AlphaFoldDB" id="A0A4Z1I2Q6"/>
<keyword evidence="2" id="KW-1185">Reference proteome</keyword>
<reference evidence="1 2" key="1">
    <citation type="submission" date="2017-12" db="EMBL/GenBank/DDBJ databases">
        <title>Comparative genomics of Botrytis spp.</title>
        <authorList>
            <person name="Valero-Jimenez C.A."/>
            <person name="Tapia P."/>
            <person name="Veloso J."/>
            <person name="Silva-Moreno E."/>
            <person name="Staats M."/>
            <person name="Valdes J.H."/>
            <person name="Van Kan J.A.L."/>
        </authorList>
    </citation>
    <scope>NUCLEOTIDE SEQUENCE [LARGE SCALE GENOMIC DNA]</scope>
    <source>
        <strain evidence="1 2">MUCL11595</strain>
    </source>
</reference>